<gene>
    <name evidence="1" type="ORF">CTOB1V02_LOCUS7737</name>
</gene>
<accession>A0A7R8WDW1</accession>
<feature type="non-terminal residue" evidence="1">
    <location>
        <position position="362"/>
    </location>
</feature>
<proteinExistence type="predicted"/>
<name>A0A7R8WDW1_9CRUS</name>
<dbReference type="AlphaFoldDB" id="A0A7R8WDW1"/>
<evidence type="ECO:0000313" key="1">
    <source>
        <dbReference type="EMBL" id="CAD7229872.1"/>
    </source>
</evidence>
<protein>
    <submittedName>
        <fullName evidence="1">Uncharacterized protein</fullName>
    </submittedName>
</protein>
<sequence>MEAQGLLFLRTNQVYTAKNFNCMFSSIHDTGTACGAYWMRIPASIPEFSFRNFIDIHQIGQGTDVVRDLRKKHCWRPRQQFLCWHSRGLQLAQEIHMIPKDQFSVQEENEGTQCLSDYSAGTAKAEDRDGDEVPDQCGRLIIWCQSEAVVREGVLVYPATMQAYHEHPKHWRAYAVRFFQHLDDLYPHFMSTISAFLQDFLSCCGTVLRSLEERSDCSGPVFHVDFSCPSCKCITSSHCVVSRGMLNLFLFGPAERAEEFEAAALTLTLILDSATVGFGCSVRSDAVALAHIAGSVLIQAVNGKRPSLGPSGPVRLHKLKHSLFQPWEAEIASQRSPLASPPANRRELEQQKRHSCTQFCID</sequence>
<reference evidence="1" key="1">
    <citation type="submission" date="2020-11" db="EMBL/GenBank/DDBJ databases">
        <authorList>
            <person name="Tran Van P."/>
        </authorList>
    </citation>
    <scope>NUCLEOTIDE SEQUENCE</scope>
</reference>
<organism evidence="1">
    <name type="scientific">Cyprideis torosa</name>
    <dbReference type="NCBI Taxonomy" id="163714"/>
    <lineage>
        <taxon>Eukaryota</taxon>
        <taxon>Metazoa</taxon>
        <taxon>Ecdysozoa</taxon>
        <taxon>Arthropoda</taxon>
        <taxon>Crustacea</taxon>
        <taxon>Oligostraca</taxon>
        <taxon>Ostracoda</taxon>
        <taxon>Podocopa</taxon>
        <taxon>Podocopida</taxon>
        <taxon>Cytherocopina</taxon>
        <taxon>Cytheroidea</taxon>
        <taxon>Cytherideidae</taxon>
        <taxon>Cyprideis</taxon>
    </lineage>
</organism>
<dbReference type="EMBL" id="OB662335">
    <property type="protein sequence ID" value="CAD7229872.1"/>
    <property type="molecule type" value="Genomic_DNA"/>
</dbReference>